<dbReference type="Proteomes" id="UP001155660">
    <property type="component" value="Unplaced"/>
</dbReference>
<evidence type="ECO:0000313" key="2">
    <source>
        <dbReference type="RefSeq" id="XP_042610639.1"/>
    </source>
</evidence>
<dbReference type="PANTHER" id="PTHR47773:SF1">
    <property type="entry name" value="C2H2-TYPE DOMAIN-CONTAINING PROTEIN"/>
    <property type="match status" value="1"/>
</dbReference>
<sequence length="255" mass="28233">MRDLGKRQRKQDHTISPLSLVSTKEAICLSRDSASPSQSSQDLPPEPQEDVCRGPDGTPGFDRVVDLARYLVELREKPCVSDREAADIVRLWDRLPDSDRQGVSYPPRHKDRLLQGRFKATHSKTSTCHGKESLKRCVLGQGSGPAQWPNISRIVEAVCLELCSIHPAGKVKWGVSMNRWAAILHDYQAIRRPVCYQAIRRLVGNCHQVQQLQEEDGGRCAGSECSLASDQHGVSHSASCSQADDVNALCTWVVA</sequence>
<evidence type="ECO:0000256" key="1">
    <source>
        <dbReference type="SAM" id="MobiDB-lite"/>
    </source>
</evidence>
<feature type="region of interest" description="Disordered" evidence="1">
    <location>
        <begin position="29"/>
        <end position="58"/>
    </location>
</feature>
<dbReference type="KEGG" id="ccar:122144063"/>
<dbReference type="GeneID" id="122144063"/>
<accession>A0A9Q9XZ18</accession>
<feature type="compositionally biased region" description="Low complexity" evidence="1">
    <location>
        <begin position="29"/>
        <end position="43"/>
    </location>
</feature>
<dbReference type="OrthoDB" id="8955728at2759"/>
<name>A0A9Q9XZ18_CYPCA</name>
<gene>
    <name evidence="2" type="primary">LOC122144063</name>
</gene>
<protein>
    <submittedName>
        <fullName evidence="2">Uncharacterized protein LOC122144063</fullName>
    </submittedName>
</protein>
<organism evidence="2">
    <name type="scientific">Cyprinus carpio</name>
    <name type="common">Common carp</name>
    <dbReference type="NCBI Taxonomy" id="7962"/>
    <lineage>
        <taxon>Eukaryota</taxon>
        <taxon>Metazoa</taxon>
        <taxon>Chordata</taxon>
        <taxon>Craniata</taxon>
        <taxon>Vertebrata</taxon>
        <taxon>Euteleostomi</taxon>
        <taxon>Actinopterygii</taxon>
        <taxon>Neopterygii</taxon>
        <taxon>Teleostei</taxon>
        <taxon>Ostariophysi</taxon>
        <taxon>Cypriniformes</taxon>
        <taxon>Cyprinidae</taxon>
        <taxon>Cyprininae</taxon>
        <taxon>Cyprinus</taxon>
    </lineage>
</organism>
<dbReference type="AlphaFoldDB" id="A0A9Q9XZ18"/>
<dbReference type="PANTHER" id="PTHR47773">
    <property type="entry name" value="SI:DKEY-9I5.2-RELATED"/>
    <property type="match status" value="1"/>
</dbReference>
<proteinExistence type="predicted"/>
<dbReference type="RefSeq" id="XP_042610639.1">
    <property type="nucleotide sequence ID" value="XM_042754705.1"/>
</dbReference>
<reference evidence="2" key="1">
    <citation type="submission" date="2025-08" db="UniProtKB">
        <authorList>
            <consortium name="RefSeq"/>
        </authorList>
    </citation>
    <scope>IDENTIFICATION</scope>
    <source>
        <tissue evidence="2">Muscle</tissue>
    </source>
</reference>